<dbReference type="EMBL" id="VTDZ01000171">
    <property type="protein sequence ID" value="TYS04411.1"/>
    <property type="molecule type" value="Genomic_DNA"/>
</dbReference>
<protein>
    <submittedName>
        <fullName evidence="1">Uncharacterized protein</fullName>
    </submittedName>
</protein>
<gene>
    <name evidence="1" type="ORF">FZC81_24265</name>
</gene>
<dbReference type="RefSeq" id="WP_148984092.1">
    <property type="nucleotide sequence ID" value="NZ_VTDZ01000171.1"/>
</dbReference>
<evidence type="ECO:0000313" key="1">
    <source>
        <dbReference type="EMBL" id="TYS04411.1"/>
    </source>
</evidence>
<organism evidence="1 2">
    <name type="scientific">Enterobacter hormaechei</name>
    <dbReference type="NCBI Taxonomy" id="158836"/>
    <lineage>
        <taxon>Bacteria</taxon>
        <taxon>Pseudomonadati</taxon>
        <taxon>Pseudomonadota</taxon>
        <taxon>Gammaproteobacteria</taxon>
        <taxon>Enterobacterales</taxon>
        <taxon>Enterobacteriaceae</taxon>
        <taxon>Enterobacter</taxon>
        <taxon>Enterobacter cloacae complex</taxon>
    </lineage>
</organism>
<reference evidence="1 2" key="1">
    <citation type="submission" date="2019-08" db="EMBL/GenBank/DDBJ databases">
        <title>Whole genome sequence analysis of bacterial isolates in patients.</title>
        <authorList>
            <person name="Jeong K.C."/>
        </authorList>
    </citation>
    <scope>NUCLEOTIDE SEQUENCE [LARGE SCALE GENOMIC DNA]</scope>
    <source>
        <strain evidence="1 2">KCJ3K342</strain>
    </source>
</reference>
<sequence>MVYDILVFRGHFGSFVDYRSYSGRVPPEVSAIEIDGEKYSLSLYQHQGDKYLVAHQEKMESESLELAINEFGPSPLN</sequence>
<evidence type="ECO:0000313" key="2">
    <source>
        <dbReference type="Proteomes" id="UP000322612"/>
    </source>
</evidence>
<accession>A0AAE9BH08</accession>
<proteinExistence type="predicted"/>
<name>A0AAE9BH08_9ENTR</name>
<dbReference type="AlphaFoldDB" id="A0AAE9BH08"/>
<comment type="caution">
    <text evidence="1">The sequence shown here is derived from an EMBL/GenBank/DDBJ whole genome shotgun (WGS) entry which is preliminary data.</text>
</comment>
<dbReference type="Proteomes" id="UP000322612">
    <property type="component" value="Unassembled WGS sequence"/>
</dbReference>